<dbReference type="EMBL" id="DVFK01000067">
    <property type="protein sequence ID" value="HIQ67817.1"/>
    <property type="molecule type" value="Genomic_DNA"/>
</dbReference>
<gene>
    <name evidence="1" type="ORF">IAB74_04840</name>
</gene>
<evidence type="ECO:0000313" key="2">
    <source>
        <dbReference type="Proteomes" id="UP000886796"/>
    </source>
</evidence>
<name>A0A9D0Z244_9FIRM</name>
<evidence type="ECO:0000313" key="1">
    <source>
        <dbReference type="EMBL" id="HIQ67817.1"/>
    </source>
</evidence>
<protein>
    <submittedName>
        <fullName evidence="1">Uncharacterized protein</fullName>
    </submittedName>
</protein>
<comment type="caution">
    <text evidence="1">The sequence shown here is derived from an EMBL/GenBank/DDBJ whole genome shotgun (WGS) entry which is preliminary data.</text>
</comment>
<sequence>METQPPATKLTEPPHTHSYTSNKVVATCTSKGYTLHKCSCGSSYTSDETAALGHSWGDWTVVTQPTTQQEGSESRSCWRCGAVESRAIPKLEPPALEWSDLDLNRAMAVGNQYAASKYGCIPDNSLGFDGGFDMPINLSKGEILLAAERTGRTFQQVIEAEMMGNMDLFAECRRLYGYDSIENWHIKCWCELKDNQLWFYVFY</sequence>
<reference evidence="1" key="2">
    <citation type="journal article" date="2021" name="PeerJ">
        <title>Extensive microbial diversity within the chicken gut microbiome revealed by metagenomics and culture.</title>
        <authorList>
            <person name="Gilroy R."/>
            <person name="Ravi A."/>
            <person name="Getino M."/>
            <person name="Pursley I."/>
            <person name="Horton D.L."/>
            <person name="Alikhan N.F."/>
            <person name="Baker D."/>
            <person name="Gharbi K."/>
            <person name="Hall N."/>
            <person name="Watson M."/>
            <person name="Adriaenssens E.M."/>
            <person name="Foster-Nyarko E."/>
            <person name="Jarju S."/>
            <person name="Secka A."/>
            <person name="Antonio M."/>
            <person name="Oren A."/>
            <person name="Chaudhuri R.R."/>
            <person name="La Ragione R."/>
            <person name="Hildebrand F."/>
            <person name="Pallen M.J."/>
        </authorList>
    </citation>
    <scope>NUCLEOTIDE SEQUENCE</scope>
    <source>
        <strain evidence="1">13361</strain>
    </source>
</reference>
<dbReference type="AlphaFoldDB" id="A0A9D0Z244"/>
<proteinExistence type="predicted"/>
<organism evidence="1 2">
    <name type="scientific">Candidatus Faecousia excrementigallinarum</name>
    <dbReference type="NCBI Taxonomy" id="2840806"/>
    <lineage>
        <taxon>Bacteria</taxon>
        <taxon>Bacillati</taxon>
        <taxon>Bacillota</taxon>
        <taxon>Clostridia</taxon>
        <taxon>Eubacteriales</taxon>
        <taxon>Oscillospiraceae</taxon>
        <taxon>Faecousia</taxon>
    </lineage>
</organism>
<dbReference type="Proteomes" id="UP000886796">
    <property type="component" value="Unassembled WGS sequence"/>
</dbReference>
<accession>A0A9D0Z244</accession>
<reference evidence="1" key="1">
    <citation type="submission" date="2020-10" db="EMBL/GenBank/DDBJ databases">
        <authorList>
            <person name="Gilroy R."/>
        </authorList>
    </citation>
    <scope>NUCLEOTIDE SEQUENCE</scope>
    <source>
        <strain evidence="1">13361</strain>
    </source>
</reference>